<name>A0A547Q9B2_9RHOB</name>
<keyword evidence="1" id="KW-0413">Isomerase</keyword>
<protein>
    <submittedName>
        <fullName evidence="1">N-(5'-phosphoribosyl)anthranilate isomerase</fullName>
    </submittedName>
</protein>
<dbReference type="GO" id="GO:0016853">
    <property type="term" value="F:isomerase activity"/>
    <property type="evidence" value="ECO:0007669"/>
    <property type="project" value="UniProtKB-KW"/>
</dbReference>
<dbReference type="RefSeq" id="WP_142833156.1">
    <property type="nucleotide sequence ID" value="NZ_VFSV01000003.1"/>
</dbReference>
<evidence type="ECO:0000313" key="1">
    <source>
        <dbReference type="EMBL" id="TRD22966.1"/>
    </source>
</evidence>
<keyword evidence="2" id="KW-1185">Reference proteome</keyword>
<comment type="caution">
    <text evidence="1">The sequence shown here is derived from an EMBL/GenBank/DDBJ whole genome shotgun (WGS) entry which is preliminary data.</text>
</comment>
<organism evidence="1 2">
    <name type="scientific">Palleronia caenipelagi</name>
    <dbReference type="NCBI Taxonomy" id="2489174"/>
    <lineage>
        <taxon>Bacteria</taxon>
        <taxon>Pseudomonadati</taxon>
        <taxon>Pseudomonadota</taxon>
        <taxon>Alphaproteobacteria</taxon>
        <taxon>Rhodobacterales</taxon>
        <taxon>Roseobacteraceae</taxon>
        <taxon>Palleronia</taxon>
    </lineage>
</organism>
<sequence>MAQDGTFLRDLKQKMVFSAKAARTGGIVRRSIRWVEREIGVDEFQEDVQRRGFHLLKTRTQFIVVCNQDPIRMIC</sequence>
<accession>A0A547Q9B2</accession>
<evidence type="ECO:0000313" key="2">
    <source>
        <dbReference type="Proteomes" id="UP000318590"/>
    </source>
</evidence>
<dbReference type="OrthoDB" id="7867818at2"/>
<gene>
    <name evidence="1" type="ORF">FEV53_02030</name>
</gene>
<reference evidence="1 2" key="1">
    <citation type="submission" date="2019-06" db="EMBL/GenBank/DDBJ databases">
        <title>Paenimaribius caenipelagi gen. nov., sp. nov., isolated from a tidal flat.</title>
        <authorList>
            <person name="Yoon J.-H."/>
        </authorList>
    </citation>
    <scope>NUCLEOTIDE SEQUENCE [LARGE SCALE GENOMIC DNA]</scope>
    <source>
        <strain evidence="1 2">JBTF-M29</strain>
    </source>
</reference>
<dbReference type="EMBL" id="VFSV01000003">
    <property type="protein sequence ID" value="TRD22966.1"/>
    <property type="molecule type" value="Genomic_DNA"/>
</dbReference>
<proteinExistence type="predicted"/>
<dbReference type="AlphaFoldDB" id="A0A547Q9B2"/>
<dbReference type="Proteomes" id="UP000318590">
    <property type="component" value="Unassembled WGS sequence"/>
</dbReference>